<feature type="compositionally biased region" description="Basic and acidic residues" evidence="1">
    <location>
        <begin position="354"/>
        <end position="367"/>
    </location>
</feature>
<comment type="caution">
    <text evidence="4">The sequence shown here is derived from an EMBL/GenBank/DDBJ whole genome shotgun (WGS) entry which is preliminary data.</text>
</comment>
<gene>
    <name evidence="4" type="ORF">SLS62_008754</name>
</gene>
<dbReference type="AlphaFoldDB" id="A0AAN9YKA7"/>
<protein>
    <submittedName>
        <fullName evidence="4">Uncharacterized protein</fullName>
    </submittedName>
</protein>
<evidence type="ECO:0000256" key="2">
    <source>
        <dbReference type="SAM" id="Phobius"/>
    </source>
</evidence>
<organism evidence="4 5">
    <name type="scientific">Diatrype stigma</name>
    <dbReference type="NCBI Taxonomy" id="117547"/>
    <lineage>
        <taxon>Eukaryota</taxon>
        <taxon>Fungi</taxon>
        <taxon>Dikarya</taxon>
        <taxon>Ascomycota</taxon>
        <taxon>Pezizomycotina</taxon>
        <taxon>Sordariomycetes</taxon>
        <taxon>Xylariomycetidae</taxon>
        <taxon>Xylariales</taxon>
        <taxon>Diatrypaceae</taxon>
        <taxon>Diatrype</taxon>
    </lineage>
</organism>
<feature type="transmembrane region" description="Helical" evidence="2">
    <location>
        <begin position="233"/>
        <end position="255"/>
    </location>
</feature>
<dbReference type="Proteomes" id="UP001320420">
    <property type="component" value="Unassembled WGS sequence"/>
</dbReference>
<keyword evidence="5" id="KW-1185">Reference proteome</keyword>
<feature type="signal peptide" evidence="3">
    <location>
        <begin position="1"/>
        <end position="21"/>
    </location>
</feature>
<evidence type="ECO:0000313" key="5">
    <source>
        <dbReference type="Proteomes" id="UP001320420"/>
    </source>
</evidence>
<keyword evidence="2" id="KW-0472">Membrane</keyword>
<reference evidence="4 5" key="1">
    <citation type="submission" date="2024-02" db="EMBL/GenBank/DDBJ databases">
        <title>De novo assembly and annotation of 12 fungi associated with fruit tree decline syndrome in Ontario, Canada.</title>
        <authorList>
            <person name="Sulman M."/>
            <person name="Ellouze W."/>
            <person name="Ilyukhin E."/>
        </authorList>
    </citation>
    <scope>NUCLEOTIDE SEQUENCE [LARGE SCALE GENOMIC DNA]</scope>
    <source>
        <strain evidence="4 5">M11/M66-122</strain>
    </source>
</reference>
<name>A0AAN9YKA7_9PEZI</name>
<keyword evidence="3" id="KW-0732">Signal</keyword>
<keyword evidence="2" id="KW-0812">Transmembrane</keyword>
<dbReference type="Pfam" id="PF14610">
    <property type="entry name" value="Psg1"/>
    <property type="match status" value="1"/>
</dbReference>
<accession>A0AAN9YKA7</accession>
<evidence type="ECO:0000313" key="4">
    <source>
        <dbReference type="EMBL" id="KAK7748293.1"/>
    </source>
</evidence>
<evidence type="ECO:0000256" key="3">
    <source>
        <dbReference type="SAM" id="SignalP"/>
    </source>
</evidence>
<dbReference type="EMBL" id="JAKJXP020000084">
    <property type="protein sequence ID" value="KAK7748293.1"/>
    <property type="molecule type" value="Genomic_DNA"/>
</dbReference>
<feature type="region of interest" description="Disordered" evidence="1">
    <location>
        <begin position="306"/>
        <end position="367"/>
    </location>
</feature>
<dbReference type="InterPro" id="IPR028000">
    <property type="entry name" value="Pma1"/>
</dbReference>
<evidence type="ECO:0000256" key="1">
    <source>
        <dbReference type="SAM" id="MobiDB-lite"/>
    </source>
</evidence>
<proteinExistence type="predicted"/>
<sequence length="367" mass="39632">MHAPNSLAAAATAMLLSTVSAIPNLMPRQTDAPLVPWVSVDDDGVVSTVTPASSTVSGTPTVISEAPAQVTGSVVTISYYDSTVTSSGTPYPAPTGDVAGAYNVCTNKDKDMAPWCFPTEGAMLAPGKTYYFIWDAGYFAPNDTVRVAGNYTNSTTGEIIDQAFESSKLEAKNGYWTCNIEREFMRAGTNLTLQITALPNGPNGTRTVDGPKVFVGTPAPYTATDYKTPKGPALYIGLPTVFGFIIVCLVGTCIWNRKSRHINIGNVMSRSRHGFPVVGKRARMEKQRRANERIQLMQREVEAAGGEVYRDAPGAGGPPLRPRRSSDDLGSLTDTPTDDRRMDFASVRQGGNRFQDELKRQQGEKFL</sequence>
<feature type="chain" id="PRO_5042898743" evidence="3">
    <location>
        <begin position="22"/>
        <end position="367"/>
    </location>
</feature>
<keyword evidence="2" id="KW-1133">Transmembrane helix</keyword>